<dbReference type="Gene3D" id="3.40.50.300">
    <property type="entry name" value="P-loop containing nucleotide triphosphate hydrolases"/>
    <property type="match status" value="2"/>
</dbReference>
<dbReference type="GO" id="GO:0006302">
    <property type="term" value="P:double-strand break repair"/>
    <property type="evidence" value="ECO:0007669"/>
    <property type="project" value="TreeGrafter"/>
</dbReference>
<feature type="coiled-coil region" evidence="1">
    <location>
        <begin position="115"/>
        <end position="142"/>
    </location>
</feature>
<name>A0A4R4JPA8_PHOLU</name>
<dbReference type="EMBL" id="PUJX01000001">
    <property type="protein sequence ID" value="TDB56330.1"/>
    <property type="molecule type" value="Genomic_DNA"/>
</dbReference>
<protein>
    <recommendedName>
        <fullName evidence="2">Protein CR006 P-loop domain-containing protein</fullName>
    </recommendedName>
</protein>
<dbReference type="Proteomes" id="UP000295550">
    <property type="component" value="Unassembled WGS sequence"/>
</dbReference>
<dbReference type="InterPro" id="IPR026866">
    <property type="entry name" value="CR006_AAA"/>
</dbReference>
<keyword evidence="1" id="KW-0175">Coiled coil</keyword>
<dbReference type="Pfam" id="PF13166">
    <property type="entry name" value="AAA_13"/>
    <property type="match status" value="1"/>
</dbReference>
<dbReference type="PANTHER" id="PTHR32182:SF22">
    <property type="entry name" value="ATP-DEPENDENT ENDONUCLEASE, OLD FAMILY-RELATED"/>
    <property type="match status" value="1"/>
</dbReference>
<dbReference type="GO" id="GO:0000731">
    <property type="term" value="P:DNA synthesis involved in DNA repair"/>
    <property type="evidence" value="ECO:0007669"/>
    <property type="project" value="TreeGrafter"/>
</dbReference>
<dbReference type="SUPFAM" id="SSF52540">
    <property type="entry name" value="P-loop containing nucleoside triphosphate hydrolases"/>
    <property type="match status" value="1"/>
</dbReference>
<dbReference type="InterPro" id="IPR027417">
    <property type="entry name" value="P-loop_NTPase"/>
</dbReference>
<proteinExistence type="predicted"/>
<organism evidence="3 4">
    <name type="scientific">Photorhabdus luminescens subsp. mexicana</name>
    <dbReference type="NCBI Taxonomy" id="2100167"/>
    <lineage>
        <taxon>Bacteria</taxon>
        <taxon>Pseudomonadati</taxon>
        <taxon>Pseudomonadota</taxon>
        <taxon>Gammaproteobacteria</taxon>
        <taxon>Enterobacterales</taxon>
        <taxon>Morganellaceae</taxon>
        <taxon>Photorhabdus</taxon>
    </lineage>
</organism>
<dbReference type="PANTHER" id="PTHR32182">
    <property type="entry name" value="DNA REPLICATION AND REPAIR PROTEIN RECF"/>
    <property type="match status" value="1"/>
</dbReference>
<gene>
    <name evidence="3" type="ORF">C5468_01185</name>
</gene>
<dbReference type="RefSeq" id="WP_088374416.1">
    <property type="nucleotide sequence ID" value="NZ_CAWOLF010000001.1"/>
</dbReference>
<evidence type="ECO:0000313" key="4">
    <source>
        <dbReference type="Proteomes" id="UP000295550"/>
    </source>
</evidence>
<reference evidence="3 4" key="1">
    <citation type="journal article" date="2019" name="Int. J. Syst. Evol. Microbiol.">
        <title>Photorhabdus khanii subsp. guanajuatensis subsp. nov., isolated from Heterorhabditis atacamensis, and Photorhabdus luminescens subsp. mexicana subsp. nov., isolated from Heterorhabditis mexicana entomopathogenic nematodes.</title>
        <authorList>
            <person name="Machado R.A.R."/>
            <person name="Bruno P."/>
            <person name="Arce C.C.M."/>
            <person name="Liechti N."/>
            <person name="Kohler A."/>
            <person name="Bernal J."/>
            <person name="Bruggmann R."/>
            <person name="Turlings T.C.J."/>
        </authorList>
    </citation>
    <scope>NUCLEOTIDE SEQUENCE [LARGE SCALE GENOMIC DNA]</scope>
    <source>
        <strain evidence="3 4">MEX47-22</strain>
    </source>
</reference>
<comment type="caution">
    <text evidence="3">The sequence shown here is derived from an EMBL/GenBank/DDBJ whole genome shotgun (WGS) entry which is preliminary data.</text>
</comment>
<dbReference type="AlphaFoldDB" id="A0A4R4JPA8"/>
<sequence>MIKSLTISGVATYLKEHSVEIDTNKKVNLFYGQNGSGKSTLGRYLQSIDDSQFLNCLHEPRKNQLDILVYNNEFIERNFYTHSHPGIFTFNEENIEAKKIIESKKKHNFTLNERRNVLSNNINESKEEISRLKSELKNLVWNYAADYRDNNNPLHHYLSSYKKSKDKFFEKIFKHSCDIQQDISRDSLEKEVSELFSNEVNSLNYCNEIDNYIYEIETDEIFNEIILGTNDSYLSALITNLNSSDWVKKGLDYLSISDNKCPFCQNIIPVDFGLEINKIFNDTYDKKINLIKEKLTSYQFKCDNILNVLKQINLDERFFDKDNFYKLTAELKKEIYNNISLIKEKITTPSKCLELTKTNYLICEINKIINNINLKIKEYNFRLLNRENCKKELEVRFWSMIKNDLISHFYSYELEVKKLENKIKNDNTELNTIISDINENTKVITDNLARIINIDASIENINNTLLNMGITGFYLEKVHENSDSYKLVREGGLENDVYKSLSEGEKTLIVFLYFIEYCSGSVQKDNFSQDADKIIVIDDPISSLSHNHVYDVASLIQQKIIDGGFSQIFILTHSLFFFHELIKIKSYNSECPKNYNLFRVTKNEYSIISKIKPSEIKNDYQSFWQALKDAKVGVTSSVIIPNMMRNILEYYFTFIHQEDSLKKAIDKICEKEPEYKALYRFISRGSHSDGFNINDYGQIDIQSYFSKFRRIFEETGFHSHYDKMMQD</sequence>
<feature type="domain" description="Protein CR006 P-loop" evidence="2">
    <location>
        <begin position="10"/>
        <end position="713"/>
    </location>
</feature>
<evidence type="ECO:0000313" key="3">
    <source>
        <dbReference type="EMBL" id="TDB56330.1"/>
    </source>
</evidence>
<accession>A0A4R4JPA8</accession>
<evidence type="ECO:0000259" key="2">
    <source>
        <dbReference type="Pfam" id="PF13166"/>
    </source>
</evidence>
<evidence type="ECO:0000256" key="1">
    <source>
        <dbReference type="SAM" id="Coils"/>
    </source>
</evidence>